<dbReference type="PIRSF" id="PIRSF000456">
    <property type="entry name" value="UDP-GlcNAc_acltr"/>
    <property type="match status" value="1"/>
</dbReference>
<dbReference type="Gene3D" id="2.160.10.10">
    <property type="entry name" value="Hexapeptide repeat proteins"/>
    <property type="match status" value="1"/>
</dbReference>
<keyword evidence="1 7" id="KW-0444">Lipid biosynthesis</keyword>
<proteinExistence type="inferred from homology"/>
<gene>
    <name evidence="7" type="primary">lpxA</name>
    <name evidence="9" type="ORF">DEH84_07805</name>
</gene>
<dbReference type="InterPro" id="IPR001451">
    <property type="entry name" value="Hexapep"/>
</dbReference>
<dbReference type="InterPro" id="IPR029098">
    <property type="entry name" value="Acetyltransf_C"/>
</dbReference>
<accession>A0A2U8FSG7</accession>
<dbReference type="NCBIfam" id="TIGR01852">
    <property type="entry name" value="lipid_A_lpxA"/>
    <property type="match status" value="1"/>
</dbReference>
<reference evidence="9 10" key="1">
    <citation type="submission" date="2018-05" db="EMBL/GenBank/DDBJ databases">
        <title>complete genome sequence of Aquabacterium olei NBRC 110486.</title>
        <authorList>
            <person name="Tang B."/>
            <person name="Chang J."/>
            <person name="Zhang L."/>
            <person name="Yang H."/>
        </authorList>
    </citation>
    <scope>NUCLEOTIDE SEQUENCE [LARGE SCALE GENOMIC DNA]</scope>
    <source>
        <strain evidence="9 10">NBRC 110486</strain>
    </source>
</reference>
<dbReference type="EC" id="2.3.1.129" evidence="7"/>
<dbReference type="InterPro" id="IPR010137">
    <property type="entry name" value="Lipid_A_LpxA"/>
</dbReference>
<dbReference type="Pfam" id="PF00132">
    <property type="entry name" value="Hexapep"/>
    <property type="match status" value="2"/>
</dbReference>
<dbReference type="NCBIfam" id="NF003657">
    <property type="entry name" value="PRK05289.1"/>
    <property type="match status" value="1"/>
</dbReference>
<keyword evidence="10" id="KW-1185">Reference proteome</keyword>
<comment type="catalytic activity">
    <reaction evidence="7">
        <text>a (3R)-hydroxyacyl-[ACP] + UDP-N-acetyl-alpha-D-glucosamine = a UDP-3-O-[(3R)-3-hydroxyacyl]-N-acetyl-alpha-D-glucosamine + holo-[ACP]</text>
        <dbReference type="Rhea" id="RHEA:67812"/>
        <dbReference type="Rhea" id="RHEA-COMP:9685"/>
        <dbReference type="Rhea" id="RHEA-COMP:9945"/>
        <dbReference type="ChEBI" id="CHEBI:57705"/>
        <dbReference type="ChEBI" id="CHEBI:64479"/>
        <dbReference type="ChEBI" id="CHEBI:78827"/>
        <dbReference type="ChEBI" id="CHEBI:173225"/>
        <dbReference type="EC" id="2.3.1.129"/>
    </reaction>
</comment>
<sequence length="262" mass="28381">MASIHPTAIVDPKAELADSVTVGAHTLIGPDVRIGEGTTVGPHCVIEGHTTIGRDNRIYQFASLGADPQDKKYRGEPTQLIIGDRNTIREFTTFNTGTVQDKGLTQIGHDNWIMAYVHVAHDCVIGDHNVIANAVQFAGHVLVGNHTLIGGMSGIHQFVRIGDFAMLGFQTRLSQDLPPFTVAAGNPAEVQNVHQEGPRRKGYSAERLSMLKQVHKLLFRRGLTLEAAKAEIAALRGQQPDADADIDNMLSFLALASRGIVR</sequence>
<dbReference type="PANTHER" id="PTHR43480">
    <property type="entry name" value="ACYL-[ACYL-CARRIER-PROTEIN]--UDP-N-ACETYLGLUCOSAMINE O-ACYLTRANSFERASE"/>
    <property type="match status" value="1"/>
</dbReference>
<evidence type="ECO:0000256" key="7">
    <source>
        <dbReference type="HAMAP-Rule" id="MF_00387"/>
    </source>
</evidence>
<dbReference type="InterPro" id="IPR037157">
    <property type="entry name" value="Acetyltransf_C_sf"/>
</dbReference>
<dbReference type="PANTHER" id="PTHR43480:SF1">
    <property type="entry name" value="ACYL-[ACYL-CARRIER-PROTEIN]--UDP-N-ACETYLGLUCOSAMINE O-ACYLTRANSFERASE, MITOCHONDRIAL-RELATED"/>
    <property type="match status" value="1"/>
</dbReference>
<organism evidence="9 10">
    <name type="scientific">Aquabacterium olei</name>
    <dbReference type="NCBI Taxonomy" id="1296669"/>
    <lineage>
        <taxon>Bacteria</taxon>
        <taxon>Pseudomonadati</taxon>
        <taxon>Pseudomonadota</taxon>
        <taxon>Betaproteobacteria</taxon>
        <taxon>Burkholderiales</taxon>
        <taxon>Aquabacterium</taxon>
    </lineage>
</organism>
<evidence type="ECO:0000256" key="5">
    <source>
        <dbReference type="ARBA" id="ARBA00023098"/>
    </source>
</evidence>
<evidence type="ECO:0000259" key="8">
    <source>
        <dbReference type="Pfam" id="PF13720"/>
    </source>
</evidence>
<dbReference type="OrthoDB" id="9807278at2"/>
<dbReference type="EMBL" id="CP029210">
    <property type="protein sequence ID" value="AWI53344.1"/>
    <property type="molecule type" value="Genomic_DNA"/>
</dbReference>
<dbReference type="GO" id="GO:0008780">
    <property type="term" value="F:acyl-[acyl-carrier-protein]-UDP-N-acetylglucosamine O-acyltransferase activity"/>
    <property type="evidence" value="ECO:0007669"/>
    <property type="project" value="UniProtKB-UniRule"/>
</dbReference>
<evidence type="ECO:0000256" key="2">
    <source>
        <dbReference type="ARBA" id="ARBA00022556"/>
    </source>
</evidence>
<keyword evidence="5 7" id="KW-0443">Lipid metabolism</keyword>
<dbReference type="GO" id="GO:0016020">
    <property type="term" value="C:membrane"/>
    <property type="evidence" value="ECO:0007669"/>
    <property type="project" value="GOC"/>
</dbReference>
<dbReference type="SUPFAM" id="SSF51161">
    <property type="entry name" value="Trimeric LpxA-like enzymes"/>
    <property type="match status" value="1"/>
</dbReference>
<evidence type="ECO:0000256" key="3">
    <source>
        <dbReference type="ARBA" id="ARBA00022679"/>
    </source>
</evidence>
<name>A0A2U8FSG7_9BURK</name>
<dbReference type="Gene3D" id="1.20.1180.10">
    <property type="entry name" value="Udp N-acetylglucosamine O-acyltransferase, C-terminal domain"/>
    <property type="match status" value="1"/>
</dbReference>
<dbReference type="InterPro" id="IPR011004">
    <property type="entry name" value="Trimer_LpxA-like_sf"/>
</dbReference>
<dbReference type="GO" id="GO:0005737">
    <property type="term" value="C:cytoplasm"/>
    <property type="evidence" value="ECO:0007669"/>
    <property type="project" value="UniProtKB-SubCell"/>
</dbReference>
<comment type="function">
    <text evidence="7">Involved in the biosynthesis of lipid A, a phosphorylated glycolipid that anchors the lipopolysaccharide to the outer membrane of the cell.</text>
</comment>
<evidence type="ECO:0000256" key="4">
    <source>
        <dbReference type="ARBA" id="ARBA00022737"/>
    </source>
</evidence>
<keyword evidence="7" id="KW-0963">Cytoplasm</keyword>
<keyword evidence="2 7" id="KW-0441">Lipid A biosynthesis</keyword>
<dbReference type="GO" id="GO:0009245">
    <property type="term" value="P:lipid A biosynthetic process"/>
    <property type="evidence" value="ECO:0007669"/>
    <property type="project" value="UniProtKB-UniRule"/>
</dbReference>
<evidence type="ECO:0000256" key="1">
    <source>
        <dbReference type="ARBA" id="ARBA00022516"/>
    </source>
</evidence>
<dbReference type="AlphaFoldDB" id="A0A2U8FSG7"/>
<keyword evidence="3 7" id="KW-0808">Transferase</keyword>
<dbReference type="HAMAP" id="MF_00387">
    <property type="entry name" value="LpxA"/>
    <property type="match status" value="1"/>
</dbReference>
<protein>
    <recommendedName>
        <fullName evidence="7">Acyl-[acyl-carrier-protein]--UDP-N-acetylglucosamine O-acyltransferase</fullName>
        <shortName evidence="7">UDP-N-acetylglucosamine acyltransferase</shortName>
        <ecNumber evidence="7">2.3.1.129</ecNumber>
    </recommendedName>
</protein>
<dbReference type="RefSeq" id="WP_109036289.1">
    <property type="nucleotide sequence ID" value="NZ_CP029210.1"/>
</dbReference>
<dbReference type="Pfam" id="PF13720">
    <property type="entry name" value="Acetyltransf_11"/>
    <property type="match status" value="1"/>
</dbReference>
<comment type="similarity">
    <text evidence="7">Belongs to the transferase hexapeptide repeat family. LpxA subfamily.</text>
</comment>
<keyword evidence="4 7" id="KW-0677">Repeat</keyword>
<dbReference type="KEGG" id="aon:DEH84_07805"/>
<dbReference type="Proteomes" id="UP000244892">
    <property type="component" value="Chromosome"/>
</dbReference>
<comment type="pathway">
    <text evidence="7">Glycolipid biosynthesis; lipid IV(A) biosynthesis; lipid IV(A) from (3R)-3-hydroxytetradecanoyl-[acyl-carrier-protein] and UDP-N-acetyl-alpha-D-glucosamine: step 1/6.</text>
</comment>
<feature type="domain" description="UDP N-acetylglucosamine O-acyltransferase C-terminal" evidence="8">
    <location>
        <begin position="176"/>
        <end position="261"/>
    </location>
</feature>
<evidence type="ECO:0000313" key="9">
    <source>
        <dbReference type="EMBL" id="AWI53344.1"/>
    </source>
</evidence>
<keyword evidence="6 7" id="KW-0012">Acyltransferase</keyword>
<comment type="subunit">
    <text evidence="7">Homotrimer.</text>
</comment>
<dbReference type="UniPathway" id="UPA00359">
    <property type="reaction ID" value="UER00477"/>
</dbReference>
<dbReference type="CDD" id="cd03351">
    <property type="entry name" value="LbH_UDP-GlcNAc_AT"/>
    <property type="match status" value="1"/>
</dbReference>
<comment type="subcellular location">
    <subcellularLocation>
        <location evidence="7">Cytoplasm</location>
    </subcellularLocation>
</comment>
<evidence type="ECO:0000256" key="6">
    <source>
        <dbReference type="ARBA" id="ARBA00023315"/>
    </source>
</evidence>
<evidence type="ECO:0000313" key="10">
    <source>
        <dbReference type="Proteomes" id="UP000244892"/>
    </source>
</evidence>